<protein>
    <recommendedName>
        <fullName evidence="3">Sulfotransferase domain protein</fullName>
    </recommendedName>
</protein>
<reference evidence="1 2" key="1">
    <citation type="submission" date="2019-02" db="EMBL/GenBank/DDBJ databases">
        <title>Deep-cultivation of Planctomycetes and their phenomic and genomic characterization uncovers novel biology.</title>
        <authorList>
            <person name="Wiegand S."/>
            <person name="Jogler M."/>
            <person name="Boedeker C."/>
            <person name="Pinto D."/>
            <person name="Vollmers J."/>
            <person name="Rivas-Marin E."/>
            <person name="Kohn T."/>
            <person name="Peeters S.H."/>
            <person name="Heuer A."/>
            <person name="Rast P."/>
            <person name="Oberbeckmann S."/>
            <person name="Bunk B."/>
            <person name="Jeske O."/>
            <person name="Meyerdierks A."/>
            <person name="Storesund J.E."/>
            <person name="Kallscheuer N."/>
            <person name="Luecker S."/>
            <person name="Lage O.M."/>
            <person name="Pohl T."/>
            <person name="Merkel B.J."/>
            <person name="Hornburger P."/>
            <person name="Mueller R.-W."/>
            <person name="Bruemmer F."/>
            <person name="Labrenz M."/>
            <person name="Spormann A.M."/>
            <person name="Op den Camp H."/>
            <person name="Overmann J."/>
            <person name="Amann R."/>
            <person name="Jetten M.S.M."/>
            <person name="Mascher T."/>
            <person name="Medema M.H."/>
            <person name="Devos D.P."/>
            <person name="Kaster A.-K."/>
            <person name="Ovreas L."/>
            <person name="Rohde M."/>
            <person name="Galperin M.Y."/>
            <person name="Jogler C."/>
        </authorList>
    </citation>
    <scope>NUCLEOTIDE SEQUENCE [LARGE SCALE GENOMIC DNA]</scope>
    <source>
        <strain evidence="1 2">Mal48</strain>
    </source>
</reference>
<dbReference type="EMBL" id="CP036267">
    <property type="protein sequence ID" value="QDT34644.1"/>
    <property type="molecule type" value="Genomic_DNA"/>
</dbReference>
<evidence type="ECO:0000313" key="2">
    <source>
        <dbReference type="Proteomes" id="UP000315724"/>
    </source>
</evidence>
<sequence>MNTIKKTVFKVFDKITQHQSGVDSLVRCLGPIFGKRFLTSGGIENTRAPYSDLPQSNDLNQTNSRSDIVLLTGRFRSGSTLLWNVFRQLDGTTSFYEPFNERRWFDPQTRGANVDGTHRQVNSYWEEYEDAEDLAEFYHEDWIRRGLYMDEGSWDGQMKRYLERMIEHSSGRPVLQFNRIDFRLPWFRHYFPNAKIIHIYRHPREQWCSTLQDISLFGPEDGTIEDFSSADKFYLRTWVNDLKPHFPFLAETSVHPYRHYYWIWKLSYLFGQQYAHHSLCFENLVAQPNQELKAVFDLLNIEIQDWTKIESIFEKPVTGRWQQYASNEWFRAHESECETVLDAFLGRSDATLKS</sequence>
<evidence type="ECO:0008006" key="3">
    <source>
        <dbReference type="Google" id="ProtNLM"/>
    </source>
</evidence>
<accession>A0A517QSN3</accession>
<dbReference type="Proteomes" id="UP000315724">
    <property type="component" value="Chromosome"/>
</dbReference>
<dbReference type="AlphaFoldDB" id="A0A517QSN3"/>
<evidence type="ECO:0000313" key="1">
    <source>
        <dbReference type="EMBL" id="QDT34644.1"/>
    </source>
</evidence>
<proteinExistence type="predicted"/>
<dbReference type="Pfam" id="PF13469">
    <property type="entry name" value="Sulfotransfer_3"/>
    <property type="match status" value="1"/>
</dbReference>
<dbReference type="Gene3D" id="3.40.50.300">
    <property type="entry name" value="P-loop containing nucleotide triphosphate hydrolases"/>
    <property type="match status" value="1"/>
</dbReference>
<dbReference type="OrthoDB" id="263590at2"/>
<dbReference type="RefSeq" id="WP_145202906.1">
    <property type="nucleotide sequence ID" value="NZ_CP036267.1"/>
</dbReference>
<organism evidence="1 2">
    <name type="scientific">Thalassoglobus polymorphus</name>
    <dbReference type="NCBI Taxonomy" id="2527994"/>
    <lineage>
        <taxon>Bacteria</taxon>
        <taxon>Pseudomonadati</taxon>
        <taxon>Planctomycetota</taxon>
        <taxon>Planctomycetia</taxon>
        <taxon>Planctomycetales</taxon>
        <taxon>Planctomycetaceae</taxon>
        <taxon>Thalassoglobus</taxon>
    </lineage>
</organism>
<dbReference type="KEGG" id="tpol:Mal48_39120"/>
<name>A0A517QSN3_9PLAN</name>
<dbReference type="InterPro" id="IPR027417">
    <property type="entry name" value="P-loop_NTPase"/>
</dbReference>
<keyword evidence="2" id="KW-1185">Reference proteome</keyword>
<dbReference type="SUPFAM" id="SSF52540">
    <property type="entry name" value="P-loop containing nucleoside triphosphate hydrolases"/>
    <property type="match status" value="1"/>
</dbReference>
<gene>
    <name evidence="1" type="ORF">Mal48_39120</name>
</gene>